<protein>
    <submittedName>
        <fullName evidence="12">Uncharacterized protein LOC107488724</fullName>
    </submittedName>
</protein>
<dbReference type="Proteomes" id="UP000515211">
    <property type="component" value="Chromosome 5"/>
</dbReference>
<keyword evidence="2" id="KW-0479">Metal-binding</keyword>
<dbReference type="InterPro" id="IPR012337">
    <property type="entry name" value="RNaseH-like_sf"/>
</dbReference>
<dbReference type="Pfam" id="PF05699">
    <property type="entry name" value="Dimer_Tnp_hAT"/>
    <property type="match status" value="1"/>
</dbReference>
<evidence type="ECO:0000313" key="12">
    <source>
        <dbReference type="RefSeq" id="XP_015964982.1"/>
    </source>
</evidence>
<dbReference type="KEGG" id="adu:107488724"/>
<keyword evidence="3 7" id="KW-0863">Zinc-finger</keyword>
<keyword evidence="4" id="KW-0862">Zinc</keyword>
<evidence type="ECO:0000256" key="8">
    <source>
        <dbReference type="SAM" id="Coils"/>
    </source>
</evidence>
<keyword evidence="5" id="KW-0238">DNA-binding</keyword>
<evidence type="ECO:0000256" key="7">
    <source>
        <dbReference type="PROSITE-ProRule" id="PRU00027"/>
    </source>
</evidence>
<dbReference type="InterPro" id="IPR003656">
    <property type="entry name" value="Znf_BED"/>
</dbReference>
<name>A0A6P4DAG2_ARADU</name>
<reference evidence="12" key="2">
    <citation type="submission" date="2025-08" db="UniProtKB">
        <authorList>
            <consortium name="RefSeq"/>
        </authorList>
    </citation>
    <scope>IDENTIFICATION</scope>
    <source>
        <tissue evidence="12">Whole plant</tissue>
    </source>
</reference>
<dbReference type="RefSeq" id="XP_015964982.1">
    <property type="nucleotide sequence ID" value="XM_016109496.1"/>
</dbReference>
<evidence type="ECO:0000256" key="4">
    <source>
        <dbReference type="ARBA" id="ARBA00022833"/>
    </source>
</evidence>
<evidence type="ECO:0000259" key="10">
    <source>
        <dbReference type="PROSITE" id="PS50808"/>
    </source>
</evidence>
<dbReference type="GO" id="GO:0046983">
    <property type="term" value="F:protein dimerization activity"/>
    <property type="evidence" value="ECO:0007669"/>
    <property type="project" value="InterPro"/>
</dbReference>
<dbReference type="SUPFAM" id="SSF53098">
    <property type="entry name" value="Ribonuclease H-like"/>
    <property type="match status" value="1"/>
</dbReference>
<accession>A0A6P4DAG2</accession>
<gene>
    <name evidence="12" type="primary">LOC107488724</name>
</gene>
<dbReference type="AlphaFoldDB" id="A0A6P4DAG2"/>
<dbReference type="PANTHER" id="PTHR32166">
    <property type="entry name" value="OSJNBA0013A04.12 PROTEIN"/>
    <property type="match status" value="1"/>
</dbReference>
<keyword evidence="11" id="KW-1185">Reference proteome</keyword>
<dbReference type="GO" id="GO:0008270">
    <property type="term" value="F:zinc ion binding"/>
    <property type="evidence" value="ECO:0007669"/>
    <property type="project" value="UniProtKB-KW"/>
</dbReference>
<sequence length="782" mass="89091">MASSNAPSETPTPTSQEQGSTLDPTIGTQKNSNRGKTDPAWGHCKQVLDKGKIALVCIYCEKLIRGGEINRVKHHLAGKGGDIEACRKVPAMVRHQFNQNIEDLRTKKRKTQEEYAESYGACDDVEREFDEIERNEMRQQQASRIPAPSSRKGVGKQLKGLQSFFPPAATPGAQPSIKSVLQSKKIVEKCDIAIARWMMDASVPFNAVNSAYYQPMIDAIANMGAGYKGPNYQRVHGYLLSKLVEDVKKMIEGYRVIWKQTGCTIMADGWTDRCRRTLINFLVYCPKGTVFLKSVNASHISKTAEALFKLLRDVVLFVGPENVVHVVTDNAANYVAAGRLLESEFPRLYWSLCAAHYINLILQDIGKLVEVTETVSQASMITKYIYNHCHPLYLMRQFTGGREILRPAPTRLATNFIALQSILAQKDALRTMVTSREWTSSAYSKEAKAKKFVDQVLDSKFWNQCTDIVKLTDPLVHVLRIVDGEDRAAMGFLYQAMNKAREDMVKRFQKRKRVVEPYLKILDSRWDSHLKRNLHAAGYWLNPAFRFNSAEFDKHKETISGLLDVIERYAYGDADLNTKLTSEKRIFKNAEGDFGKMSAIRERSTVMPDQWWESYGCGAPNLQKLAIRVLSQTCSSSGCERNWSIFEHIHSKKRNRSEHQKLNDLVYVHYNLRLQQRNRMRKQSYDPICLDAFEDHSEWIMEDSPPFLTPEEVDALRNDLVNMSLQSALDDLDELNLEDDRDDGEANNTPVENANQNETNQDIAPDLSDEERYPGFEVTPWI</sequence>
<evidence type="ECO:0000256" key="3">
    <source>
        <dbReference type="ARBA" id="ARBA00022771"/>
    </source>
</evidence>
<feature type="compositionally biased region" description="Polar residues" evidence="9">
    <location>
        <begin position="746"/>
        <end position="762"/>
    </location>
</feature>
<comment type="subcellular location">
    <subcellularLocation>
        <location evidence="1">Nucleus</location>
    </subcellularLocation>
</comment>
<evidence type="ECO:0000256" key="1">
    <source>
        <dbReference type="ARBA" id="ARBA00004123"/>
    </source>
</evidence>
<evidence type="ECO:0000256" key="9">
    <source>
        <dbReference type="SAM" id="MobiDB-lite"/>
    </source>
</evidence>
<keyword evidence="8" id="KW-0175">Coiled coil</keyword>
<organism evidence="11 12">
    <name type="scientific">Arachis duranensis</name>
    <name type="common">Wild peanut</name>
    <dbReference type="NCBI Taxonomy" id="130453"/>
    <lineage>
        <taxon>Eukaryota</taxon>
        <taxon>Viridiplantae</taxon>
        <taxon>Streptophyta</taxon>
        <taxon>Embryophyta</taxon>
        <taxon>Tracheophyta</taxon>
        <taxon>Spermatophyta</taxon>
        <taxon>Magnoliopsida</taxon>
        <taxon>eudicotyledons</taxon>
        <taxon>Gunneridae</taxon>
        <taxon>Pentapetalae</taxon>
        <taxon>rosids</taxon>
        <taxon>fabids</taxon>
        <taxon>Fabales</taxon>
        <taxon>Fabaceae</taxon>
        <taxon>Papilionoideae</taxon>
        <taxon>50 kb inversion clade</taxon>
        <taxon>dalbergioids sensu lato</taxon>
        <taxon>Dalbergieae</taxon>
        <taxon>Pterocarpus clade</taxon>
        <taxon>Arachis</taxon>
    </lineage>
</organism>
<feature type="compositionally biased region" description="Polar residues" evidence="9">
    <location>
        <begin position="1"/>
        <end position="34"/>
    </location>
</feature>
<dbReference type="PANTHER" id="PTHR32166:SF88">
    <property type="entry name" value="HAT TRANSPOSON SUPERFAMILY"/>
    <property type="match status" value="1"/>
</dbReference>
<dbReference type="OrthoDB" id="645489at2759"/>
<dbReference type="InterPro" id="IPR008906">
    <property type="entry name" value="HATC_C_dom"/>
</dbReference>
<evidence type="ECO:0000256" key="5">
    <source>
        <dbReference type="ARBA" id="ARBA00023125"/>
    </source>
</evidence>
<reference evidence="11" key="1">
    <citation type="journal article" date="2016" name="Nat. Genet.">
        <title>The genome sequences of Arachis duranensis and Arachis ipaensis, the diploid ancestors of cultivated peanut.</title>
        <authorList>
            <person name="Bertioli D.J."/>
            <person name="Cannon S.B."/>
            <person name="Froenicke L."/>
            <person name="Huang G."/>
            <person name="Farmer A.D."/>
            <person name="Cannon E.K."/>
            <person name="Liu X."/>
            <person name="Gao D."/>
            <person name="Clevenger J."/>
            <person name="Dash S."/>
            <person name="Ren L."/>
            <person name="Moretzsohn M.C."/>
            <person name="Shirasawa K."/>
            <person name="Huang W."/>
            <person name="Vidigal B."/>
            <person name="Abernathy B."/>
            <person name="Chu Y."/>
            <person name="Niederhuth C.E."/>
            <person name="Umale P."/>
            <person name="Araujo A.C."/>
            <person name="Kozik A."/>
            <person name="Kim K.D."/>
            <person name="Burow M.D."/>
            <person name="Varshney R.K."/>
            <person name="Wang X."/>
            <person name="Zhang X."/>
            <person name="Barkley N."/>
            <person name="Guimaraes P.M."/>
            <person name="Isobe S."/>
            <person name="Guo B."/>
            <person name="Liao B."/>
            <person name="Stalker H.T."/>
            <person name="Schmitz R.J."/>
            <person name="Scheffler B.E."/>
            <person name="Leal-Bertioli S.C."/>
            <person name="Xun X."/>
            <person name="Jackson S.A."/>
            <person name="Michelmore R."/>
            <person name="Ozias-Akins P."/>
        </authorList>
    </citation>
    <scope>NUCLEOTIDE SEQUENCE [LARGE SCALE GENOMIC DNA]</scope>
    <source>
        <strain evidence="11">cv. V14167</strain>
    </source>
</reference>
<dbReference type="GeneID" id="107488724"/>
<feature type="domain" description="BED-type" evidence="10">
    <location>
        <begin position="35"/>
        <end position="93"/>
    </location>
</feature>
<evidence type="ECO:0000313" key="11">
    <source>
        <dbReference type="Proteomes" id="UP000515211"/>
    </source>
</evidence>
<dbReference type="Pfam" id="PF04937">
    <property type="entry name" value="DUF659"/>
    <property type="match status" value="1"/>
</dbReference>
<evidence type="ECO:0000256" key="2">
    <source>
        <dbReference type="ARBA" id="ARBA00022723"/>
    </source>
</evidence>
<feature type="region of interest" description="Disordered" evidence="9">
    <location>
        <begin position="738"/>
        <end position="782"/>
    </location>
</feature>
<evidence type="ECO:0000256" key="6">
    <source>
        <dbReference type="ARBA" id="ARBA00023242"/>
    </source>
</evidence>
<proteinExistence type="predicted"/>
<dbReference type="GO" id="GO:0005634">
    <property type="term" value="C:nucleus"/>
    <property type="evidence" value="ECO:0007669"/>
    <property type="project" value="UniProtKB-SubCell"/>
</dbReference>
<dbReference type="GO" id="GO:0003677">
    <property type="term" value="F:DNA binding"/>
    <property type="evidence" value="ECO:0007669"/>
    <property type="project" value="UniProtKB-KW"/>
</dbReference>
<feature type="region of interest" description="Disordered" evidence="9">
    <location>
        <begin position="1"/>
        <end position="40"/>
    </location>
</feature>
<feature type="coiled-coil region" evidence="8">
    <location>
        <begin position="94"/>
        <end position="142"/>
    </location>
</feature>
<dbReference type="PROSITE" id="PS50808">
    <property type="entry name" value="ZF_BED"/>
    <property type="match status" value="1"/>
</dbReference>
<dbReference type="InterPro" id="IPR007021">
    <property type="entry name" value="DUF659"/>
</dbReference>
<keyword evidence="6" id="KW-0539">Nucleus</keyword>